<dbReference type="OMA" id="EPLAHIC"/>
<keyword evidence="3" id="KW-1185">Reference proteome</keyword>
<feature type="compositionally biased region" description="Polar residues" evidence="1">
    <location>
        <begin position="254"/>
        <end position="263"/>
    </location>
</feature>
<reference evidence="2 3" key="1">
    <citation type="journal article" date="2016" name="Fungal Biol.">
        <title>The genome of Xylona heveae provides a window into fungal endophytism.</title>
        <authorList>
            <person name="Gazis R."/>
            <person name="Kuo A."/>
            <person name="Riley R."/>
            <person name="LaButti K."/>
            <person name="Lipzen A."/>
            <person name="Lin J."/>
            <person name="Amirebrahimi M."/>
            <person name="Hesse C.N."/>
            <person name="Spatafora J.W."/>
            <person name="Henrissat B."/>
            <person name="Hainaut M."/>
            <person name="Grigoriev I.V."/>
            <person name="Hibbett D.S."/>
        </authorList>
    </citation>
    <scope>NUCLEOTIDE SEQUENCE [LARGE SCALE GENOMIC DNA]</scope>
    <source>
        <strain evidence="2 3">TC161</strain>
    </source>
</reference>
<gene>
    <name evidence="2" type="ORF">L228DRAFT_236626</name>
</gene>
<dbReference type="EMBL" id="KV407455">
    <property type="protein sequence ID" value="KZF25540.1"/>
    <property type="molecule type" value="Genomic_DNA"/>
</dbReference>
<feature type="region of interest" description="Disordered" evidence="1">
    <location>
        <begin position="427"/>
        <end position="448"/>
    </location>
</feature>
<feature type="region of interest" description="Disordered" evidence="1">
    <location>
        <begin position="1"/>
        <end position="44"/>
    </location>
</feature>
<feature type="region of interest" description="Disordered" evidence="1">
    <location>
        <begin position="244"/>
        <end position="264"/>
    </location>
</feature>
<name>A0A165IY83_XYLHT</name>
<protein>
    <submittedName>
        <fullName evidence="2">Uncharacterized protein</fullName>
    </submittedName>
</protein>
<sequence length="448" mass="50540">MAPIIYQRRVEDSDESMGSGRSDSSGYSNSTAPTQYSTRPSFKRCSTAGARLEVGDERDPICENDSSYRSSVETYASTIPSTEDLSDDYPKYDLPESRNDMFPSDAIPSIPPEFAELFPSTRRLLIRHDDATVDGNMNLRVDTEVRTRRGEKRDVILFHLRMQDLKERKFSFRRYCRESGREICHSSRTYQKAAAERRPGLQRSLSQMVASLRAKPEAKAMSAAGLKRSDSGYASVFSEADGLESRPKSAARRGSSSGPQPTKTIKLECSNYAQVDLKRRGAKASKRYDFEYWGTDYSWKREARKHGDLIEVSYHLVNSLKGNILAHIVPEPLSPLQVREEEARGGWIPPCSMWISDDQICEGSPDVADMIVATGLIALVDDNIKRRFHQKRAMHLVLPVPMKTPLKMNMAYVDPKRLIDDVFNRSNFSTNKSSRRSPPCRSQSAGNP</sequence>
<dbReference type="AlphaFoldDB" id="A0A165IY83"/>
<dbReference type="Proteomes" id="UP000076632">
    <property type="component" value="Unassembled WGS sequence"/>
</dbReference>
<organism evidence="2 3">
    <name type="scientific">Xylona heveae (strain CBS 132557 / TC161)</name>
    <dbReference type="NCBI Taxonomy" id="1328760"/>
    <lineage>
        <taxon>Eukaryota</taxon>
        <taxon>Fungi</taxon>
        <taxon>Dikarya</taxon>
        <taxon>Ascomycota</taxon>
        <taxon>Pezizomycotina</taxon>
        <taxon>Xylonomycetes</taxon>
        <taxon>Xylonales</taxon>
        <taxon>Xylonaceae</taxon>
        <taxon>Xylona</taxon>
    </lineage>
</organism>
<proteinExistence type="predicted"/>
<evidence type="ECO:0000313" key="2">
    <source>
        <dbReference type="EMBL" id="KZF25540.1"/>
    </source>
</evidence>
<dbReference type="STRING" id="1328760.A0A165IY83"/>
<feature type="compositionally biased region" description="Polar residues" evidence="1">
    <location>
        <begin position="31"/>
        <end position="40"/>
    </location>
</feature>
<accession>A0A165IY83</accession>
<dbReference type="RefSeq" id="XP_018191095.1">
    <property type="nucleotide sequence ID" value="XM_018330847.1"/>
</dbReference>
<dbReference type="GeneID" id="28895984"/>
<evidence type="ECO:0000256" key="1">
    <source>
        <dbReference type="SAM" id="MobiDB-lite"/>
    </source>
</evidence>
<feature type="compositionally biased region" description="Low complexity" evidence="1">
    <location>
        <begin position="436"/>
        <end position="448"/>
    </location>
</feature>
<dbReference type="InParanoid" id="A0A165IY83"/>
<feature type="compositionally biased region" description="Low complexity" evidence="1">
    <location>
        <begin position="16"/>
        <end position="30"/>
    </location>
</feature>
<dbReference type="OrthoDB" id="5317787at2759"/>
<evidence type="ECO:0000313" key="3">
    <source>
        <dbReference type="Proteomes" id="UP000076632"/>
    </source>
</evidence>